<dbReference type="PROSITE" id="PS00107">
    <property type="entry name" value="PROTEIN_KINASE_ATP"/>
    <property type="match status" value="1"/>
</dbReference>
<evidence type="ECO:0000256" key="1">
    <source>
        <dbReference type="ARBA" id="ARBA00022741"/>
    </source>
</evidence>
<dbReference type="Pfam" id="PF00069">
    <property type="entry name" value="Pkinase"/>
    <property type="match status" value="1"/>
</dbReference>
<dbReference type="Gene3D" id="3.30.200.20">
    <property type="entry name" value="Phosphorylase Kinase, domain 1"/>
    <property type="match status" value="1"/>
</dbReference>
<dbReference type="SUPFAM" id="SSF56112">
    <property type="entry name" value="Protein kinase-like (PK-like)"/>
    <property type="match status" value="1"/>
</dbReference>
<dbReference type="InterPro" id="IPR017441">
    <property type="entry name" value="Protein_kinase_ATP_BS"/>
</dbReference>
<reference evidence="3" key="1">
    <citation type="submission" date="2020-04" db="EMBL/GenBank/DDBJ databases">
        <authorList>
            <person name="Alioto T."/>
            <person name="Alioto T."/>
            <person name="Gomez Garrido J."/>
        </authorList>
    </citation>
    <scope>NUCLEOTIDE SEQUENCE</scope>
    <source>
        <strain evidence="3">A484AB</strain>
    </source>
</reference>
<dbReference type="GO" id="GO:0005524">
    <property type="term" value="F:ATP binding"/>
    <property type="evidence" value="ECO:0007669"/>
    <property type="project" value="UniProtKB-UniRule"/>
</dbReference>
<comment type="caution">
    <text evidence="3">The sequence shown here is derived from an EMBL/GenBank/DDBJ whole genome shotgun (WGS) entry which is preliminary data.</text>
</comment>
<name>A0A7D9IKI3_PARCT</name>
<dbReference type="EMBL" id="CACRXK020007234">
    <property type="protein sequence ID" value="CAB4011679.1"/>
    <property type="molecule type" value="Genomic_DNA"/>
</dbReference>
<sequence>MKNIDFTSELQRLEEENAFLKTINEFIDECNSSTLETNTRPILDLQLHKKTKPLRQEKDDAIYDDADKYEKQSEKLQEQAALESEIGRLTQEIQHAKEENHNLMKQTQVLQKKNTELTTNIRLLQKKNDDTCEENENLKTINQLLQDDNKSVQDMRNEIQQLRLENNNMNREIQKVQEENNNMHSDMRELQQENNELKEIQQTEENAMDSLITESGSVVVSREELGRGAFAAVYTGDYYGTKVAVKEFHEVILSPHNEEILKREIYITSQCRHPNLLQFICATRSDRHCLLIVTELMDMALRTLLEQHARERLQFEYQKVKSISLDVARGLNYLHSKTSNPIIHRDVSSANVLLWIENGAVRRAKVSDYGSANFMEACNTANPGAALYAAPEASRGQQGPKIDVFSYGVLVCEMSICQLPHPEQVKRKGQMRRILNAGIKGLVEGCTEIDPQKRPTMQDVIEIWQNKIRVN</sequence>
<dbReference type="PANTHER" id="PTHR44329:SF298">
    <property type="entry name" value="MIXED LINEAGE KINASE DOMAIN-LIKE PROTEIN"/>
    <property type="match status" value="1"/>
</dbReference>
<keyword evidence="3" id="KW-0418">Kinase</keyword>
<dbReference type="GO" id="GO:0004672">
    <property type="term" value="F:protein kinase activity"/>
    <property type="evidence" value="ECO:0007669"/>
    <property type="project" value="InterPro"/>
</dbReference>
<gene>
    <name evidence="3" type="ORF">PACLA_8A036051</name>
</gene>
<evidence type="ECO:0000313" key="3">
    <source>
        <dbReference type="EMBL" id="CAB4011679.1"/>
    </source>
</evidence>
<keyword evidence="2" id="KW-0067">ATP-binding</keyword>
<dbReference type="GO" id="GO:0097527">
    <property type="term" value="P:necroptotic signaling pathway"/>
    <property type="evidence" value="ECO:0007669"/>
    <property type="project" value="TreeGrafter"/>
</dbReference>
<dbReference type="Gene3D" id="1.10.510.10">
    <property type="entry name" value="Transferase(Phosphotransferase) domain 1"/>
    <property type="match status" value="1"/>
</dbReference>
<organism evidence="3 4">
    <name type="scientific">Paramuricea clavata</name>
    <name type="common">Red gorgonian</name>
    <name type="synonym">Violescent sea-whip</name>
    <dbReference type="NCBI Taxonomy" id="317549"/>
    <lineage>
        <taxon>Eukaryota</taxon>
        <taxon>Metazoa</taxon>
        <taxon>Cnidaria</taxon>
        <taxon>Anthozoa</taxon>
        <taxon>Octocorallia</taxon>
        <taxon>Malacalcyonacea</taxon>
        <taxon>Plexauridae</taxon>
        <taxon>Paramuricea</taxon>
    </lineage>
</organism>
<dbReference type="InterPro" id="IPR051681">
    <property type="entry name" value="Ser/Thr_Kinases-Pseudokinases"/>
</dbReference>
<dbReference type="PANTHER" id="PTHR44329">
    <property type="entry name" value="SERINE/THREONINE-PROTEIN KINASE TNNI3K-RELATED"/>
    <property type="match status" value="1"/>
</dbReference>
<evidence type="ECO:0000256" key="2">
    <source>
        <dbReference type="ARBA" id="ARBA00022840"/>
    </source>
</evidence>
<dbReference type="InterPro" id="IPR011009">
    <property type="entry name" value="Kinase-like_dom_sf"/>
</dbReference>
<dbReference type="PROSITE" id="PS00109">
    <property type="entry name" value="PROTEIN_KINASE_TYR"/>
    <property type="match status" value="1"/>
</dbReference>
<dbReference type="OrthoDB" id="4062651at2759"/>
<dbReference type="Proteomes" id="UP001152795">
    <property type="component" value="Unassembled WGS sequence"/>
</dbReference>
<evidence type="ECO:0000313" key="4">
    <source>
        <dbReference type="Proteomes" id="UP001152795"/>
    </source>
</evidence>
<keyword evidence="1" id="KW-0547">Nucleotide-binding</keyword>
<protein>
    <submittedName>
        <fullName evidence="3">Probable serine threonine- kinase DDB_G0271682</fullName>
    </submittedName>
</protein>
<accession>A0A7D9IKI3</accession>
<keyword evidence="3" id="KW-0808">Transferase</keyword>
<proteinExistence type="predicted"/>
<keyword evidence="4" id="KW-1185">Reference proteome</keyword>
<dbReference type="InterPro" id="IPR008266">
    <property type="entry name" value="Tyr_kinase_AS"/>
</dbReference>
<dbReference type="InterPro" id="IPR000719">
    <property type="entry name" value="Prot_kinase_dom"/>
</dbReference>
<dbReference type="PROSITE" id="PS50011">
    <property type="entry name" value="PROTEIN_KINASE_DOM"/>
    <property type="match status" value="1"/>
</dbReference>
<dbReference type="AlphaFoldDB" id="A0A7D9IKI3"/>